<keyword evidence="8" id="KW-1185">Reference proteome</keyword>
<evidence type="ECO:0000256" key="3">
    <source>
        <dbReference type="SAM" id="SignalP"/>
    </source>
</evidence>
<dbReference type="InterPro" id="IPR006143">
    <property type="entry name" value="RND_pump_MFP"/>
</dbReference>
<dbReference type="Proteomes" id="UP001162891">
    <property type="component" value="Chromosome"/>
</dbReference>
<dbReference type="Gene3D" id="1.10.287.470">
    <property type="entry name" value="Helix hairpin bin"/>
    <property type="match status" value="1"/>
</dbReference>
<sequence>MIRPPLPVRSPLAAVAAAALVSSAACSDGRAFEAPPRRPAPPGEVRLPEVPDFVKLARVEPSPEAGATAVTGKVAFDEGRVSRVGAPVSGRVTELLVQAGDRVKKGQGLLVIASPDAESAVADFVAASADAEVTRKTLAREQRLYADQAVPYKEVLQAQSDETKAAAALARAQGRLEVLGIDPRAATPRASRYVLRAPIDGVVVERPANPGMEVRADGGTSLVTVADLSRLWVLADVYERDLGQVAEGQAASVKVAGFPGKVFEGRVGHVGDLVDPATRTVKVRIEVANPDRLLKPEMFARVSLRGAPGEAVLTVPAQAVLSDGEASAVVVALGEGRFQKRTIESGPEQDGRVRVLAGLAPGDQVVVDGALFLRAAIDGT</sequence>
<feature type="chain" id="PRO_5047002775" evidence="3">
    <location>
        <begin position="28"/>
        <end position="380"/>
    </location>
</feature>
<organism evidence="7 8">
    <name type="scientific">Anaeromyxobacter oryzae</name>
    <dbReference type="NCBI Taxonomy" id="2918170"/>
    <lineage>
        <taxon>Bacteria</taxon>
        <taxon>Pseudomonadati</taxon>
        <taxon>Myxococcota</taxon>
        <taxon>Myxococcia</taxon>
        <taxon>Myxococcales</taxon>
        <taxon>Cystobacterineae</taxon>
        <taxon>Anaeromyxobacteraceae</taxon>
        <taxon>Anaeromyxobacter</taxon>
    </lineage>
</organism>
<dbReference type="RefSeq" id="WP_248353135.1">
    <property type="nucleotide sequence ID" value="NZ_AP025591.1"/>
</dbReference>
<dbReference type="Pfam" id="PF25973">
    <property type="entry name" value="BSH_CzcB"/>
    <property type="match status" value="1"/>
</dbReference>
<keyword evidence="2" id="KW-0813">Transport</keyword>
<comment type="similarity">
    <text evidence="1">Belongs to the membrane fusion protein (MFP) (TC 8.A.1) family.</text>
</comment>
<reference evidence="8" key="1">
    <citation type="journal article" date="2022" name="Int. J. Syst. Evol. Microbiol.">
        <title>Anaeromyxobacter oryzae sp. nov., Anaeromyxobacter diazotrophicus sp. nov. and Anaeromyxobacter paludicola sp. nov., isolated from paddy soils.</title>
        <authorList>
            <person name="Itoh H."/>
            <person name="Xu Z."/>
            <person name="Mise K."/>
            <person name="Masuda Y."/>
            <person name="Ushijima N."/>
            <person name="Hayakawa C."/>
            <person name="Shiratori Y."/>
            <person name="Senoo K."/>
        </authorList>
    </citation>
    <scope>NUCLEOTIDE SEQUENCE [LARGE SCALE GENOMIC DNA]</scope>
    <source>
        <strain evidence="8">Red232</strain>
    </source>
</reference>
<gene>
    <name evidence="7" type="ORF">AMOR_36780</name>
</gene>
<name>A0ABM7WYS6_9BACT</name>
<proteinExistence type="inferred from homology"/>
<evidence type="ECO:0000259" key="5">
    <source>
        <dbReference type="Pfam" id="PF25967"/>
    </source>
</evidence>
<dbReference type="InterPro" id="IPR058647">
    <property type="entry name" value="BSH_CzcB-like"/>
</dbReference>
<dbReference type="EMBL" id="AP025591">
    <property type="protein sequence ID" value="BDG04682.1"/>
    <property type="molecule type" value="Genomic_DNA"/>
</dbReference>
<evidence type="ECO:0000259" key="4">
    <source>
        <dbReference type="Pfam" id="PF25954"/>
    </source>
</evidence>
<dbReference type="InterPro" id="IPR058792">
    <property type="entry name" value="Beta-barrel_RND_2"/>
</dbReference>
<dbReference type="Gene3D" id="2.40.30.170">
    <property type="match status" value="1"/>
</dbReference>
<feature type="domain" description="CzcB-like barrel-sandwich hybrid" evidence="6">
    <location>
        <begin position="81"/>
        <end position="227"/>
    </location>
</feature>
<accession>A0ABM7WYS6</accession>
<keyword evidence="3" id="KW-0732">Signal</keyword>
<dbReference type="NCBIfam" id="TIGR01730">
    <property type="entry name" value="RND_mfp"/>
    <property type="match status" value="1"/>
</dbReference>
<dbReference type="PANTHER" id="PTHR30097">
    <property type="entry name" value="CATION EFFLUX SYSTEM PROTEIN CUSB"/>
    <property type="match status" value="1"/>
</dbReference>
<dbReference type="Pfam" id="PF25967">
    <property type="entry name" value="RND-MFP_C"/>
    <property type="match status" value="1"/>
</dbReference>
<evidence type="ECO:0000313" key="7">
    <source>
        <dbReference type="EMBL" id="BDG04682.1"/>
    </source>
</evidence>
<evidence type="ECO:0000313" key="8">
    <source>
        <dbReference type="Proteomes" id="UP001162891"/>
    </source>
</evidence>
<evidence type="ECO:0000256" key="2">
    <source>
        <dbReference type="ARBA" id="ARBA00022448"/>
    </source>
</evidence>
<dbReference type="Gene3D" id="2.40.50.100">
    <property type="match status" value="1"/>
</dbReference>
<dbReference type="InterPro" id="IPR058627">
    <property type="entry name" value="MdtA-like_C"/>
</dbReference>
<dbReference type="SUPFAM" id="SSF111369">
    <property type="entry name" value="HlyD-like secretion proteins"/>
    <property type="match status" value="1"/>
</dbReference>
<feature type="domain" description="Multidrug resistance protein MdtA-like C-terminal permuted SH3" evidence="5">
    <location>
        <begin position="312"/>
        <end position="370"/>
    </location>
</feature>
<dbReference type="PROSITE" id="PS51257">
    <property type="entry name" value="PROKAR_LIPOPROTEIN"/>
    <property type="match status" value="1"/>
</dbReference>
<dbReference type="InterPro" id="IPR051909">
    <property type="entry name" value="MFP_Cation_Efflux"/>
</dbReference>
<dbReference type="Gene3D" id="2.40.420.20">
    <property type="match status" value="1"/>
</dbReference>
<evidence type="ECO:0000259" key="6">
    <source>
        <dbReference type="Pfam" id="PF25973"/>
    </source>
</evidence>
<feature type="signal peptide" evidence="3">
    <location>
        <begin position="1"/>
        <end position="27"/>
    </location>
</feature>
<evidence type="ECO:0000256" key="1">
    <source>
        <dbReference type="ARBA" id="ARBA00009477"/>
    </source>
</evidence>
<feature type="domain" description="CusB-like beta-barrel" evidence="4">
    <location>
        <begin position="231"/>
        <end position="306"/>
    </location>
</feature>
<dbReference type="Pfam" id="PF25954">
    <property type="entry name" value="Beta-barrel_RND_2"/>
    <property type="match status" value="1"/>
</dbReference>
<protein>
    <submittedName>
        <fullName evidence="7">RND transporter</fullName>
    </submittedName>
</protein>